<dbReference type="InterPro" id="IPR027417">
    <property type="entry name" value="P-loop_NTPase"/>
</dbReference>
<dbReference type="InterPro" id="IPR031350">
    <property type="entry name" value="Goodbye_dom"/>
</dbReference>
<sequence>MSQLTASWGEARRRYIEVAGLDPDDSQFPHPSSIDELLRTLEAQSQNFAGLRSRKGKFFHVLFEISKPISIIANVAGGEAEGAFPAAKVCLGTLSHLITTARGVSSAYDGILDLLDQLKTFLIRLNAFENTEIPASLRSHFMEMLVLLMEIFAYSTNAVKKGTRERFSRFAKNLLLDDDGVIAGYVAKLDKLTKSEDLLQGALTLANTQKIIDGQDRMDQHMEKLFALSTPAQIQVRAEKQLEKAKSILRPSVSPLDIFEKIAKQRVAGTGSWVRNQQVFQDWISRKDAILCLAGSPGFGKSFIAASMVSYLEDLVSHDGEGSHGSVAYFFFRDINPQTRKVDQCLRDLAYQIYQNDARFQAYFDSRFSSSTEVESPESIWREVFQNYFLRQNDAKGVFLVIDGVDEAFEEDREILYNLLAPDERFDDMPSRIQILLTGRQHVFSELAMTTNEDSPIIHVDRFKNRQDILKYIDRSMSEMKSLKSFSPKLKKEVAETLALKSQGMFLWVDLMIRELRNKHRPGHMREALQRAPKGLHEKVRNVLENYSLMFEDEEEAGDFNLILSWITCAAEPLPLAVINESLKLRVGDEEGIPRLEEKLRHEWSVLLDLNRSDGLTTDDLEKEDAGFEFASNPKLIKVVFCHASINEIFRSGLQEKVSSGDNPAIGVDIAEAATQTLHQCLEMICRKPQNSRETPIRDYAVRRWLDHVDLVCKHISNAKKESIEALGAFLVKMFQDEEVMKVWLSEASPDSFNVDNLETLLKIITNCGTADAFSSDIRQWIEEIVQRSVELFLPMTRFLTREWLQGGTWDTEFCTRIIYRVSCLESGQVADEAAHDLSANAVLEIAERAGLEQNSDWHRRIAMALRDMGHLEDAEEHFHAAMDLDERNWLAPAGLAKTQRLRGLHQECLVLFKQSSKILESVVGDEVPNETQRSDLAVSYEDIAESALAVGDQEMALMFFKKCIGLSNGSDDAIVQYLQLLPWSDTDEIIRVIKSLDFQLELDPPVSHTRLTVLISSTDGFLTGLDEFWKVAAAFKAKGEIEWLQNAYRNAIVAAHTNQLDLQDSALTLVLADLFDVYDDKPEKAAHIWKCCLQLPETFFSSPPELKYHHSLAGRKYGMHLLCRAFDSKVGTHESDQVIKQLEEICVSNSILNDPSCDYSRLPFQNLILGIWNKTVGNHEEADAVLRPFMQTATSGIDEESTFGISIFQIAMAKILMATGDEARGIALLQAYCTPGTKAAVCYCRCGLFTESWPGGYCCKICLTDLCCDCTEILKQGNRLPVNVCGPEHSWVYVPKREDIPQGKVYFNDELIPITQLYKDIRKEWQF</sequence>
<protein>
    <submittedName>
        <fullName evidence="5">Uncharacterized protein</fullName>
    </submittedName>
</protein>
<keyword evidence="1" id="KW-0677">Repeat</keyword>
<dbReference type="Gene3D" id="3.40.50.300">
    <property type="entry name" value="P-loop containing nucleotide triphosphate hydrolases"/>
    <property type="match status" value="1"/>
</dbReference>
<evidence type="ECO:0000256" key="1">
    <source>
        <dbReference type="ARBA" id="ARBA00022737"/>
    </source>
</evidence>
<dbReference type="PANTHER" id="PTHR10039:SF17">
    <property type="entry name" value="FUNGAL STAND N-TERMINAL GOODBYE DOMAIN-CONTAINING PROTEIN-RELATED"/>
    <property type="match status" value="1"/>
</dbReference>
<dbReference type="Proteomes" id="UP000191285">
    <property type="component" value="Unassembled WGS sequence"/>
</dbReference>
<evidence type="ECO:0000256" key="2">
    <source>
        <dbReference type="PROSITE-ProRule" id="PRU00339"/>
    </source>
</evidence>
<name>A0A1V6SQS5_9EURO</name>
<dbReference type="OrthoDB" id="448455at2759"/>
<dbReference type="SMART" id="SM00028">
    <property type="entry name" value="TPR"/>
    <property type="match status" value="2"/>
</dbReference>
<organism evidence="5 6">
    <name type="scientific">Penicillium steckii</name>
    <dbReference type="NCBI Taxonomy" id="303698"/>
    <lineage>
        <taxon>Eukaryota</taxon>
        <taxon>Fungi</taxon>
        <taxon>Dikarya</taxon>
        <taxon>Ascomycota</taxon>
        <taxon>Pezizomycotina</taxon>
        <taxon>Eurotiomycetes</taxon>
        <taxon>Eurotiomycetidae</taxon>
        <taxon>Eurotiales</taxon>
        <taxon>Aspergillaceae</taxon>
        <taxon>Penicillium</taxon>
    </lineage>
</organism>
<dbReference type="InterPro" id="IPR011990">
    <property type="entry name" value="TPR-like_helical_dom_sf"/>
</dbReference>
<dbReference type="EMBL" id="MLKD01000024">
    <property type="protein sequence ID" value="OQE16397.1"/>
    <property type="molecule type" value="Genomic_DNA"/>
</dbReference>
<dbReference type="Pfam" id="PF24883">
    <property type="entry name" value="NPHP3_N"/>
    <property type="match status" value="1"/>
</dbReference>
<evidence type="ECO:0000259" key="4">
    <source>
        <dbReference type="Pfam" id="PF24883"/>
    </source>
</evidence>
<dbReference type="InterPro" id="IPR019734">
    <property type="entry name" value="TPR_rpt"/>
</dbReference>
<dbReference type="Pfam" id="PF17109">
    <property type="entry name" value="Goodbye"/>
    <property type="match status" value="1"/>
</dbReference>
<evidence type="ECO:0000313" key="6">
    <source>
        <dbReference type="Proteomes" id="UP000191285"/>
    </source>
</evidence>
<proteinExistence type="predicted"/>
<reference evidence="6" key="1">
    <citation type="journal article" date="2017" name="Nat. Microbiol.">
        <title>Global analysis of biosynthetic gene clusters reveals vast potential of secondary metabolite production in Penicillium species.</title>
        <authorList>
            <person name="Nielsen J.C."/>
            <person name="Grijseels S."/>
            <person name="Prigent S."/>
            <person name="Ji B."/>
            <person name="Dainat J."/>
            <person name="Nielsen K.F."/>
            <person name="Frisvad J.C."/>
            <person name="Workman M."/>
            <person name="Nielsen J."/>
        </authorList>
    </citation>
    <scope>NUCLEOTIDE SEQUENCE [LARGE SCALE GENOMIC DNA]</scope>
    <source>
        <strain evidence="6">IBT 24891</strain>
    </source>
</reference>
<dbReference type="PROSITE" id="PS50005">
    <property type="entry name" value="TPR"/>
    <property type="match status" value="1"/>
</dbReference>
<dbReference type="Gene3D" id="1.25.40.10">
    <property type="entry name" value="Tetratricopeptide repeat domain"/>
    <property type="match status" value="1"/>
</dbReference>
<keyword evidence="2" id="KW-0802">TPR repeat</keyword>
<dbReference type="SUPFAM" id="SSF48452">
    <property type="entry name" value="TPR-like"/>
    <property type="match status" value="1"/>
</dbReference>
<feature type="domain" description="Nephrocystin 3-like N-terminal" evidence="4">
    <location>
        <begin position="269"/>
        <end position="440"/>
    </location>
</feature>
<feature type="domain" description="Fungal STAND N-terminal Goodbye" evidence="3">
    <location>
        <begin position="8"/>
        <end position="127"/>
    </location>
</feature>
<feature type="repeat" description="TPR" evidence="2">
    <location>
        <begin position="856"/>
        <end position="889"/>
    </location>
</feature>
<comment type="caution">
    <text evidence="5">The sequence shown here is derived from an EMBL/GenBank/DDBJ whole genome shotgun (WGS) entry which is preliminary data.</text>
</comment>
<dbReference type="SUPFAM" id="SSF52540">
    <property type="entry name" value="P-loop containing nucleoside triphosphate hydrolases"/>
    <property type="match status" value="1"/>
</dbReference>
<dbReference type="InterPro" id="IPR056884">
    <property type="entry name" value="NPHP3-like_N"/>
</dbReference>
<evidence type="ECO:0000259" key="3">
    <source>
        <dbReference type="Pfam" id="PF17109"/>
    </source>
</evidence>
<evidence type="ECO:0000313" key="5">
    <source>
        <dbReference type="EMBL" id="OQE16397.1"/>
    </source>
</evidence>
<accession>A0A1V6SQS5</accession>
<gene>
    <name evidence="5" type="ORF">PENSTE_c024G05784</name>
</gene>
<keyword evidence="6" id="KW-1185">Reference proteome</keyword>
<dbReference type="PANTHER" id="PTHR10039">
    <property type="entry name" value="AMELOGENIN"/>
    <property type="match status" value="1"/>
</dbReference>